<evidence type="ECO:0000256" key="3">
    <source>
        <dbReference type="ARBA" id="ARBA00023004"/>
    </source>
</evidence>
<dbReference type="CDD" id="cd00130">
    <property type="entry name" value="PAS"/>
    <property type="match status" value="1"/>
</dbReference>
<dbReference type="InterPro" id="IPR009016">
    <property type="entry name" value="Fe_hydrogenase"/>
</dbReference>
<dbReference type="InterPro" id="IPR050340">
    <property type="entry name" value="Cytosolic_Fe-S_CAF"/>
</dbReference>
<feature type="domain" description="4Fe-4S" evidence="6">
    <location>
        <begin position="361"/>
        <end position="422"/>
    </location>
</feature>
<organism evidence="7 8">
    <name type="scientific">Fusibacter tunisiensis</name>
    <dbReference type="NCBI Taxonomy" id="1008308"/>
    <lineage>
        <taxon>Bacteria</taxon>
        <taxon>Bacillati</taxon>
        <taxon>Bacillota</taxon>
        <taxon>Clostridia</taxon>
        <taxon>Eubacteriales</taxon>
        <taxon>Eubacteriales Family XII. Incertae Sedis</taxon>
        <taxon>Fusibacter</taxon>
    </lineage>
</organism>
<gene>
    <name evidence="7" type="ORF">JOC49_002132</name>
</gene>
<evidence type="ECO:0000256" key="1">
    <source>
        <dbReference type="ARBA" id="ARBA00022485"/>
    </source>
</evidence>
<dbReference type="InterPro" id="IPR000014">
    <property type="entry name" value="PAS"/>
</dbReference>
<dbReference type="SUPFAM" id="SSF54862">
    <property type="entry name" value="4Fe-4S ferredoxins"/>
    <property type="match status" value="1"/>
</dbReference>
<dbReference type="PROSITE" id="PS00198">
    <property type="entry name" value="4FE4S_FER_1"/>
    <property type="match status" value="1"/>
</dbReference>
<dbReference type="Gene3D" id="1.10.15.40">
    <property type="entry name" value="Electron transport complex subunit B, putative Fe-S cluster"/>
    <property type="match status" value="1"/>
</dbReference>
<dbReference type="Gene3D" id="3.40.950.10">
    <property type="entry name" value="Fe-only Hydrogenase (Larger Subunit), Chain L, domain 3"/>
    <property type="match status" value="1"/>
</dbReference>
<evidence type="ECO:0000313" key="7">
    <source>
        <dbReference type="EMBL" id="MBM7562571.1"/>
    </source>
</evidence>
<evidence type="ECO:0000256" key="4">
    <source>
        <dbReference type="ARBA" id="ARBA00023014"/>
    </source>
</evidence>
<dbReference type="Pfam" id="PF04060">
    <property type="entry name" value="FeS"/>
    <property type="match status" value="1"/>
</dbReference>
<accession>A0ABS2MT11</accession>
<dbReference type="SMART" id="SM00091">
    <property type="entry name" value="PAS"/>
    <property type="match status" value="1"/>
</dbReference>
<dbReference type="PANTHER" id="PTHR11615">
    <property type="entry name" value="NITRATE, FORMATE, IRON DEHYDROGENASE"/>
    <property type="match status" value="1"/>
</dbReference>
<dbReference type="NCBIfam" id="TIGR00229">
    <property type="entry name" value="sensory_box"/>
    <property type="match status" value="1"/>
</dbReference>
<dbReference type="InterPro" id="IPR017896">
    <property type="entry name" value="4Fe4S_Fe-S-bd"/>
</dbReference>
<name>A0ABS2MT11_9FIRM</name>
<dbReference type="Gene3D" id="3.30.70.20">
    <property type="match status" value="1"/>
</dbReference>
<keyword evidence="3" id="KW-0408">Iron</keyword>
<evidence type="ECO:0000313" key="8">
    <source>
        <dbReference type="Proteomes" id="UP000767854"/>
    </source>
</evidence>
<dbReference type="Pfam" id="PF12837">
    <property type="entry name" value="Fer4_6"/>
    <property type="match status" value="1"/>
</dbReference>
<sequence length="578" mass="64591">MMKFIEFDSEKCDECFKCLRACPTKAISFTKHNRSIINDLCIKCGICQMQCKTGALTIHLDLETVQNQVKTGKKTAVSLAPSFAGAFKMNHPNQMAFALKKLGFDIIEETARGAEIVSEEYETYIDKSGCKNIITSCCPSTNTLIEHKYSQAIPSVIPVVSPMIAHGFDIKDRHGSETFVVFIGPCLAKKAEAISYTNSIDAVITFKELEKWFQTASITLDKMPISDFDTPTTSRGKAYPIGGSLWKQDLKTRISTHYAHINVNGIEACTEFLKGVSNGEISGFCAELNICQGSCINGPDMPESAPSLYKRIELISEYVDHTQKKSENQPQISDPFSVNKDLLRHTFSSKVVSFPQIDEGQISEILLEMGKYTKQDQLDCGACGYSSCYEKAIAVSRGHSDIHLCMALLRRKAEGMQSTIFETSPNAICILDENMRILEVNPSFNRLFNATKIKLLHWPVSALIDHQIIQDIKDATETRISKKITLDAIDRTFFANIMRLFEGKHYIGIFTDITEVEKKRQELERVKQETLLTCQEVIDHQMQVAQEIASLLGETTAETKLGLNKLKSLVLSDGGTYE</sequence>
<dbReference type="PROSITE" id="PS51656">
    <property type="entry name" value="4FE4S"/>
    <property type="match status" value="1"/>
</dbReference>
<dbReference type="RefSeq" id="WP_204665000.1">
    <property type="nucleotide sequence ID" value="NZ_JAFBDT010000022.1"/>
</dbReference>
<keyword evidence="8" id="KW-1185">Reference proteome</keyword>
<keyword evidence="4" id="KW-0411">Iron-sulfur</keyword>
<dbReference type="EMBL" id="JAFBDT010000022">
    <property type="protein sequence ID" value="MBM7562571.1"/>
    <property type="molecule type" value="Genomic_DNA"/>
</dbReference>
<dbReference type="InterPro" id="IPR035965">
    <property type="entry name" value="PAS-like_dom_sf"/>
</dbReference>
<protein>
    <submittedName>
        <fullName evidence="7">PAS domain S-box-containing protein</fullName>
    </submittedName>
</protein>
<comment type="caution">
    <text evidence="7">The sequence shown here is derived from an EMBL/GenBank/DDBJ whole genome shotgun (WGS) entry which is preliminary data.</text>
</comment>
<reference evidence="7 8" key="1">
    <citation type="submission" date="2021-01" db="EMBL/GenBank/DDBJ databases">
        <title>Genomic Encyclopedia of Type Strains, Phase IV (KMG-IV): sequencing the most valuable type-strain genomes for metagenomic binning, comparative biology and taxonomic classification.</title>
        <authorList>
            <person name="Goeker M."/>
        </authorList>
    </citation>
    <scope>NUCLEOTIDE SEQUENCE [LARGE SCALE GENOMIC DNA]</scope>
    <source>
        <strain evidence="7 8">DSM 24436</strain>
    </source>
</reference>
<evidence type="ECO:0000256" key="2">
    <source>
        <dbReference type="ARBA" id="ARBA00022723"/>
    </source>
</evidence>
<dbReference type="Pfam" id="PF00037">
    <property type="entry name" value="Fer4"/>
    <property type="match status" value="1"/>
</dbReference>
<dbReference type="Gene3D" id="3.40.50.1780">
    <property type="match status" value="1"/>
</dbReference>
<dbReference type="InterPro" id="IPR017900">
    <property type="entry name" value="4Fe4S_Fe_S_CS"/>
</dbReference>
<feature type="domain" description="4Fe-4S ferredoxin-type" evidence="5">
    <location>
        <begin position="3"/>
        <end position="32"/>
    </location>
</feature>
<feature type="domain" description="4Fe-4S ferredoxin-type" evidence="5">
    <location>
        <begin position="33"/>
        <end position="61"/>
    </location>
</feature>
<dbReference type="Proteomes" id="UP000767854">
    <property type="component" value="Unassembled WGS sequence"/>
</dbReference>
<proteinExistence type="predicted"/>
<dbReference type="PROSITE" id="PS51379">
    <property type="entry name" value="4FE4S_FER_2"/>
    <property type="match status" value="2"/>
</dbReference>
<keyword evidence="1" id="KW-0004">4Fe-4S</keyword>
<dbReference type="SUPFAM" id="SSF55785">
    <property type="entry name" value="PYP-like sensor domain (PAS domain)"/>
    <property type="match status" value="1"/>
</dbReference>
<dbReference type="Gene3D" id="3.30.450.20">
    <property type="entry name" value="PAS domain"/>
    <property type="match status" value="1"/>
</dbReference>
<dbReference type="Pfam" id="PF13188">
    <property type="entry name" value="PAS_8"/>
    <property type="match status" value="1"/>
</dbReference>
<evidence type="ECO:0000259" key="6">
    <source>
        <dbReference type="PROSITE" id="PS51656"/>
    </source>
</evidence>
<dbReference type="InterPro" id="IPR007202">
    <property type="entry name" value="4Fe-4S_dom"/>
</dbReference>
<dbReference type="InterPro" id="IPR004108">
    <property type="entry name" value="Fe_hydrogenase_lsu_C"/>
</dbReference>
<evidence type="ECO:0000259" key="5">
    <source>
        <dbReference type="PROSITE" id="PS51379"/>
    </source>
</evidence>
<dbReference type="SUPFAM" id="SSF53920">
    <property type="entry name" value="Fe-only hydrogenase"/>
    <property type="match status" value="1"/>
</dbReference>
<dbReference type="Pfam" id="PF02906">
    <property type="entry name" value="Fe_hyd_lg_C"/>
    <property type="match status" value="1"/>
</dbReference>
<keyword evidence="2" id="KW-0479">Metal-binding</keyword>